<evidence type="ECO:0000256" key="1">
    <source>
        <dbReference type="SAM" id="Phobius"/>
    </source>
</evidence>
<keyword evidence="1" id="KW-0472">Membrane</keyword>
<keyword evidence="1" id="KW-1133">Transmembrane helix</keyword>
<protein>
    <recommendedName>
        <fullName evidence="2">DUF4349 domain-containing protein</fullName>
    </recommendedName>
</protein>
<evidence type="ECO:0000313" key="3">
    <source>
        <dbReference type="EMBL" id="OGG36129.1"/>
    </source>
</evidence>
<accession>A0A1F6BGS0</accession>
<dbReference type="InterPro" id="IPR025645">
    <property type="entry name" value="DUF4349"/>
</dbReference>
<gene>
    <name evidence="3" type="ORF">A2968_05435</name>
</gene>
<dbReference type="STRING" id="1798391.A2968_05435"/>
<dbReference type="AlphaFoldDB" id="A0A1F6BGS0"/>
<comment type="caution">
    <text evidence="3">The sequence shown here is derived from an EMBL/GenBank/DDBJ whole genome shotgun (WGS) entry which is preliminary data.</text>
</comment>
<feature type="domain" description="DUF4349" evidence="2">
    <location>
        <begin position="86"/>
        <end position="295"/>
    </location>
</feature>
<dbReference type="Pfam" id="PF14257">
    <property type="entry name" value="DUF4349"/>
    <property type="match status" value="1"/>
</dbReference>
<dbReference type="EMBL" id="MFJU01000022">
    <property type="protein sequence ID" value="OGG36129.1"/>
    <property type="molecule type" value="Genomic_DNA"/>
</dbReference>
<keyword evidence="1" id="KW-0812">Transmembrane</keyword>
<proteinExistence type="predicted"/>
<evidence type="ECO:0000259" key="2">
    <source>
        <dbReference type="Pfam" id="PF14257"/>
    </source>
</evidence>
<feature type="transmembrane region" description="Helical" evidence="1">
    <location>
        <begin position="277"/>
        <end position="299"/>
    </location>
</feature>
<evidence type="ECO:0000313" key="4">
    <source>
        <dbReference type="Proteomes" id="UP000176228"/>
    </source>
</evidence>
<reference evidence="3 4" key="1">
    <citation type="journal article" date="2016" name="Nat. Commun.">
        <title>Thousands of microbial genomes shed light on interconnected biogeochemical processes in an aquifer system.</title>
        <authorList>
            <person name="Anantharaman K."/>
            <person name="Brown C.T."/>
            <person name="Hug L.A."/>
            <person name="Sharon I."/>
            <person name="Castelle C.J."/>
            <person name="Probst A.J."/>
            <person name="Thomas B.C."/>
            <person name="Singh A."/>
            <person name="Wilkins M.J."/>
            <person name="Karaoz U."/>
            <person name="Brodie E.L."/>
            <person name="Williams K.H."/>
            <person name="Hubbard S.S."/>
            <person name="Banfield J.F."/>
        </authorList>
    </citation>
    <scope>NUCLEOTIDE SEQUENCE [LARGE SCALE GENOMIC DNA]</scope>
</reference>
<sequence length="306" mass="34303">MRVILSWIKNNKITALLAVMVAYFLLKNYFGVSPLKFRNYSPIPNLGMTESFDMAAPEMGIGSRGFSKSIIPPSPDYPPTTNVQDRLVIRNADISLQVKNVRQVADEILNQVKSAGGYMVNSSLSAPEDVPNANITVRIPASKLDTTLNFLRGLSIKVVWENVYGEDVTDQYEDINAKLATLNKTKARIEALFDQAVEVSDLLGIQQEIINIESQIDSQKGRQNYLEKNAQLARISINLSTDEFSLPYAPSETWRPEVIFKQAVRSLVGLLRNLATAVIWLTVYSVVIIPSVLVLRYLLRKKELKK</sequence>
<name>A0A1F6BGS0_9BACT</name>
<organism evidence="3 4">
    <name type="scientific">Candidatus Gottesmanbacteria bacterium RIFCSPLOWO2_01_FULL_42_22</name>
    <dbReference type="NCBI Taxonomy" id="1798391"/>
    <lineage>
        <taxon>Bacteria</taxon>
        <taxon>Candidatus Gottesmaniibacteriota</taxon>
    </lineage>
</organism>
<dbReference type="Proteomes" id="UP000176228">
    <property type="component" value="Unassembled WGS sequence"/>
</dbReference>
<feature type="transmembrane region" description="Helical" evidence="1">
    <location>
        <begin position="12"/>
        <end position="30"/>
    </location>
</feature>